<comment type="caution">
    <text evidence="7">The sequence shown here is derived from an EMBL/GenBank/DDBJ whole genome shotgun (WGS) entry which is preliminary data.</text>
</comment>
<sequence length="370" mass="39446">MLTLWRDLVNQESGSADKEGIDKVQAKIKNFLENEGAVVRIVEYEQAGNLLIAEIGSDRTQSPVLFSGHVDTVFKNGTIEKRPFTIRDGKAYGPGALDMKGGVVAFLYAIKALNAAGFAERPIKVLLAGDEEIGHANSNAAEVFVKEAAGCIAAFNCETGFVDDAIVVGRKGVGRYDMEVRGVAAHVGNDPENGRSAIVEIAHKLLAIEKLTDWQAGTSFNVGVIEGGTVPNATPDYAKIKIDVRFADETAIPKFTKQLEDIAATTYVPGTTTTMTGGASFKPMQTTEGVKRLFNLVKEVYAENGFGTPNEKVVGGGADSAYTVIAGVPTVCAMGVKGGRNHSPEEYALVESVFERAKLLADCVLNLNRL</sequence>
<evidence type="ECO:0000256" key="4">
    <source>
        <dbReference type="ARBA" id="ARBA00022833"/>
    </source>
</evidence>
<dbReference type="GO" id="GO:0046872">
    <property type="term" value="F:metal ion binding"/>
    <property type="evidence" value="ECO:0007669"/>
    <property type="project" value="UniProtKB-KW"/>
</dbReference>
<evidence type="ECO:0000256" key="2">
    <source>
        <dbReference type="ARBA" id="ARBA00022723"/>
    </source>
</evidence>
<name>A0A154BNI5_ANASB</name>
<dbReference type="InterPro" id="IPR011650">
    <property type="entry name" value="Peptidase_M20_dimer"/>
</dbReference>
<dbReference type="STRING" id="1794912.AXX12_14425"/>
<dbReference type="Gene3D" id="3.40.630.10">
    <property type="entry name" value="Zn peptidases"/>
    <property type="match status" value="1"/>
</dbReference>
<evidence type="ECO:0000256" key="5">
    <source>
        <dbReference type="PIRSR" id="PIRSR037238-1"/>
    </source>
</evidence>
<dbReference type="SUPFAM" id="SSF55031">
    <property type="entry name" value="Bacterial exopeptidase dimerisation domain"/>
    <property type="match status" value="1"/>
</dbReference>
<dbReference type="InterPro" id="IPR002933">
    <property type="entry name" value="Peptidase_M20"/>
</dbReference>
<evidence type="ECO:0000256" key="1">
    <source>
        <dbReference type="ARBA" id="ARBA00001947"/>
    </source>
</evidence>
<dbReference type="PANTHER" id="PTHR43808:SF9">
    <property type="entry name" value="BLL0789 PROTEIN"/>
    <property type="match status" value="1"/>
</dbReference>
<keyword evidence="8" id="KW-1185">Reference proteome</keyword>
<feature type="active site" description="Proton acceptor" evidence="5">
    <location>
        <position position="131"/>
    </location>
</feature>
<dbReference type="Pfam" id="PF07687">
    <property type="entry name" value="M20_dimer"/>
    <property type="match status" value="1"/>
</dbReference>
<keyword evidence="3" id="KW-0378">Hydrolase</keyword>
<dbReference type="GO" id="GO:0016787">
    <property type="term" value="F:hydrolase activity"/>
    <property type="evidence" value="ECO:0007669"/>
    <property type="project" value="UniProtKB-KW"/>
</dbReference>
<organism evidence="7 8">
    <name type="scientific">Anaerosporomusa subterranea</name>
    <dbReference type="NCBI Taxonomy" id="1794912"/>
    <lineage>
        <taxon>Bacteria</taxon>
        <taxon>Bacillati</taxon>
        <taxon>Bacillota</taxon>
        <taxon>Negativicutes</taxon>
        <taxon>Acetonemataceae</taxon>
        <taxon>Anaerosporomusa</taxon>
    </lineage>
</organism>
<dbReference type="PROSITE" id="PS00758">
    <property type="entry name" value="ARGE_DAPE_CPG2_1"/>
    <property type="match status" value="1"/>
</dbReference>
<dbReference type="Proteomes" id="UP000076268">
    <property type="component" value="Unassembled WGS sequence"/>
</dbReference>
<dbReference type="CDD" id="cd03885">
    <property type="entry name" value="M20_CPDG2"/>
    <property type="match status" value="1"/>
</dbReference>
<dbReference type="Pfam" id="PF01546">
    <property type="entry name" value="Peptidase_M20"/>
    <property type="match status" value="1"/>
</dbReference>
<accession>A0A154BNI5</accession>
<gene>
    <name evidence="7" type="ORF">AXX12_14425</name>
</gene>
<dbReference type="SUPFAM" id="SSF53187">
    <property type="entry name" value="Zn-dependent exopeptidases"/>
    <property type="match status" value="1"/>
</dbReference>
<feature type="domain" description="Peptidase M20 dimerisation" evidence="6">
    <location>
        <begin position="168"/>
        <end position="270"/>
    </location>
</feature>
<feature type="active site" evidence="5">
    <location>
        <position position="71"/>
    </location>
</feature>
<dbReference type="EMBL" id="LSGP01000025">
    <property type="protein sequence ID" value="KYZ75435.1"/>
    <property type="molecule type" value="Genomic_DNA"/>
</dbReference>
<reference evidence="7 8" key="1">
    <citation type="submission" date="2016-02" db="EMBL/GenBank/DDBJ databases">
        <title>Anaerosporomusa subterraneum gen. nov., sp. nov., a spore-forming obligate anaerobe isolated from saprolite.</title>
        <authorList>
            <person name="Choi J.K."/>
            <person name="Shah M."/>
            <person name="Yee N."/>
        </authorList>
    </citation>
    <scope>NUCLEOTIDE SEQUENCE [LARGE SCALE GENOMIC DNA]</scope>
    <source>
        <strain evidence="7 8">RU4</strain>
    </source>
</reference>
<evidence type="ECO:0000313" key="7">
    <source>
        <dbReference type="EMBL" id="KYZ75435.1"/>
    </source>
</evidence>
<protein>
    <submittedName>
        <fullName evidence="7">Peptidase dimerization protein</fullName>
    </submittedName>
</protein>
<evidence type="ECO:0000256" key="3">
    <source>
        <dbReference type="ARBA" id="ARBA00022801"/>
    </source>
</evidence>
<comment type="cofactor">
    <cofactor evidence="1">
        <name>Zn(2+)</name>
        <dbReference type="ChEBI" id="CHEBI:29105"/>
    </cofactor>
</comment>
<dbReference type="InterPro" id="IPR001261">
    <property type="entry name" value="ArgE/DapE_CS"/>
</dbReference>
<keyword evidence="2" id="KW-0479">Metal-binding</keyword>
<dbReference type="InterPro" id="IPR017150">
    <property type="entry name" value="Pept_M20_glutamate_carboxypep"/>
</dbReference>
<dbReference type="InterPro" id="IPR050072">
    <property type="entry name" value="Peptidase_M20A"/>
</dbReference>
<dbReference type="PIRSF" id="PIRSF037238">
    <property type="entry name" value="Carboxypeptidase_G2"/>
    <property type="match status" value="1"/>
</dbReference>
<dbReference type="PANTHER" id="PTHR43808">
    <property type="entry name" value="ACETYLORNITHINE DEACETYLASE"/>
    <property type="match status" value="1"/>
</dbReference>
<proteinExistence type="predicted"/>
<dbReference type="Gene3D" id="3.30.70.360">
    <property type="match status" value="1"/>
</dbReference>
<evidence type="ECO:0000259" key="6">
    <source>
        <dbReference type="Pfam" id="PF07687"/>
    </source>
</evidence>
<keyword evidence="4" id="KW-0862">Zinc</keyword>
<evidence type="ECO:0000313" key="8">
    <source>
        <dbReference type="Proteomes" id="UP000076268"/>
    </source>
</evidence>
<dbReference type="OrthoDB" id="9783294at2"/>
<dbReference type="InterPro" id="IPR036264">
    <property type="entry name" value="Bact_exopeptidase_dim_dom"/>
</dbReference>
<dbReference type="AlphaFoldDB" id="A0A154BNI5"/>